<dbReference type="AlphaFoldDB" id="A0A3R7Q1V5"/>
<organism evidence="1 2">
    <name type="scientific">Paracoccus methylarcula</name>
    <dbReference type="NCBI Taxonomy" id="72022"/>
    <lineage>
        <taxon>Bacteria</taxon>
        <taxon>Pseudomonadati</taxon>
        <taxon>Pseudomonadota</taxon>
        <taxon>Alphaproteobacteria</taxon>
        <taxon>Rhodobacterales</taxon>
        <taxon>Paracoccaceae</taxon>
        <taxon>Paracoccus</taxon>
    </lineage>
</organism>
<accession>A0A3R7Q1V5</accession>
<reference evidence="1" key="1">
    <citation type="submission" date="2018-05" db="EMBL/GenBank/DDBJ databases">
        <title>Reclassification of Methylarcula marina and Methylarcula terricola as Paracoccus methylarcula sp.nov., comb.nov. and Paracoccus terricola comb.nov.</title>
        <authorList>
            <person name="Shmareva M.N."/>
            <person name="Doronina N.V."/>
            <person name="Vasilenko O.V."/>
            <person name="Tarlachkov S.V."/>
            <person name="Trotsenko Y.A."/>
        </authorList>
    </citation>
    <scope>NUCLEOTIDE SEQUENCE [LARGE SCALE GENOMIC DNA]</scope>
    <source>
        <strain evidence="1">VKM B-2159</strain>
    </source>
</reference>
<protein>
    <submittedName>
        <fullName evidence="1">Uncharacterized protein</fullName>
    </submittedName>
</protein>
<proteinExistence type="predicted"/>
<evidence type="ECO:0000313" key="1">
    <source>
        <dbReference type="EMBL" id="RNF33972.1"/>
    </source>
</evidence>
<comment type="caution">
    <text evidence="1">The sequence shown here is derived from an EMBL/GenBank/DDBJ whole genome shotgun (WGS) entry which is preliminary data.</text>
</comment>
<name>A0A3R7Q1V5_9RHOB</name>
<dbReference type="OrthoDB" id="7848239at2"/>
<evidence type="ECO:0000313" key="2">
    <source>
        <dbReference type="Proteomes" id="UP000238137"/>
    </source>
</evidence>
<sequence length="110" mass="12520">MGQIEEHASEYETVRRLAEMLKSTKEDYKATESYALFATIVCWVVQRARTKADSARPQDHQAREVGIALQAARISDAPWSVRDLPEMTAFDFFLAFVMPLPMAMLVRSSH</sequence>
<dbReference type="EMBL" id="PXNQ02000008">
    <property type="protein sequence ID" value="RNF33972.1"/>
    <property type="molecule type" value="Genomic_DNA"/>
</dbReference>
<dbReference type="RefSeq" id="WP_106691938.1">
    <property type="nucleotide sequence ID" value="NZ_PXNQ02000008.1"/>
</dbReference>
<gene>
    <name evidence="1" type="ORF">A7A09_013785</name>
</gene>
<keyword evidence="2" id="KW-1185">Reference proteome</keyword>
<dbReference type="Proteomes" id="UP000238137">
    <property type="component" value="Unassembled WGS sequence"/>
</dbReference>